<feature type="binding site" evidence="13">
    <location>
        <position position="258"/>
    </location>
    <ligand>
        <name>Mg(2+)</name>
        <dbReference type="ChEBI" id="CHEBI:18420"/>
        <note>shared with beta subunit</note>
    </ligand>
</feature>
<gene>
    <name evidence="13 15" type="primary">pheS</name>
    <name evidence="15" type="ORF">HHH54_02680</name>
</gene>
<evidence type="ECO:0000256" key="1">
    <source>
        <dbReference type="ARBA" id="ARBA00004496"/>
    </source>
</evidence>
<dbReference type="NCBIfam" id="TIGR00468">
    <property type="entry name" value="pheS"/>
    <property type="match status" value="1"/>
</dbReference>
<dbReference type="RefSeq" id="WP_198617295.1">
    <property type="nucleotide sequence ID" value="NZ_JABANU010000005.1"/>
</dbReference>
<dbReference type="PANTHER" id="PTHR11538:SF41">
    <property type="entry name" value="PHENYLALANINE--TRNA LIGASE, MITOCHONDRIAL"/>
    <property type="match status" value="1"/>
</dbReference>
<comment type="similarity">
    <text evidence="2 13">Belongs to the class-II aminoacyl-tRNA synthetase family. Phe-tRNA synthetase alpha subunit type 1 subfamily.</text>
</comment>
<keyword evidence="16" id="KW-1185">Reference proteome</keyword>
<keyword evidence="7 13" id="KW-0547">Nucleotide-binding</keyword>
<dbReference type="InterPro" id="IPR004188">
    <property type="entry name" value="Phe-tRNA_ligase_II_N"/>
</dbReference>
<dbReference type="EC" id="6.1.1.20" evidence="13"/>
<evidence type="ECO:0000256" key="3">
    <source>
        <dbReference type="ARBA" id="ARBA00011209"/>
    </source>
</evidence>
<dbReference type="InterPro" id="IPR002319">
    <property type="entry name" value="Phenylalanyl-tRNA_Synthase"/>
</dbReference>
<dbReference type="Pfam" id="PF02912">
    <property type="entry name" value="Phe_tRNA-synt_N"/>
    <property type="match status" value="1"/>
</dbReference>
<organism evidence="15 16">
    <name type="scientific">Staphylococcus canis</name>
    <dbReference type="NCBI Taxonomy" id="2724942"/>
    <lineage>
        <taxon>Bacteria</taxon>
        <taxon>Bacillati</taxon>
        <taxon>Bacillota</taxon>
        <taxon>Bacilli</taxon>
        <taxon>Bacillales</taxon>
        <taxon>Staphylococcaceae</taxon>
        <taxon>Staphylococcus</taxon>
    </lineage>
</organism>
<keyword evidence="6 13" id="KW-0479">Metal-binding</keyword>
<dbReference type="InterPro" id="IPR006195">
    <property type="entry name" value="aa-tRNA-synth_II"/>
</dbReference>
<accession>A0ABS0T751</accession>
<evidence type="ECO:0000256" key="9">
    <source>
        <dbReference type="ARBA" id="ARBA00022842"/>
    </source>
</evidence>
<dbReference type="GO" id="GO:0004826">
    <property type="term" value="F:phenylalanine-tRNA ligase activity"/>
    <property type="evidence" value="ECO:0007669"/>
    <property type="project" value="UniProtKB-EC"/>
</dbReference>
<dbReference type="SUPFAM" id="SSF46589">
    <property type="entry name" value="tRNA-binding arm"/>
    <property type="match status" value="1"/>
</dbReference>
<comment type="subunit">
    <text evidence="3 13">Tetramer of two alpha and two beta subunits.</text>
</comment>
<comment type="catalytic activity">
    <reaction evidence="12 13">
        <text>tRNA(Phe) + L-phenylalanine + ATP = L-phenylalanyl-tRNA(Phe) + AMP + diphosphate + H(+)</text>
        <dbReference type="Rhea" id="RHEA:19413"/>
        <dbReference type="Rhea" id="RHEA-COMP:9668"/>
        <dbReference type="Rhea" id="RHEA-COMP:9699"/>
        <dbReference type="ChEBI" id="CHEBI:15378"/>
        <dbReference type="ChEBI" id="CHEBI:30616"/>
        <dbReference type="ChEBI" id="CHEBI:33019"/>
        <dbReference type="ChEBI" id="CHEBI:58095"/>
        <dbReference type="ChEBI" id="CHEBI:78442"/>
        <dbReference type="ChEBI" id="CHEBI:78531"/>
        <dbReference type="ChEBI" id="CHEBI:456215"/>
        <dbReference type="EC" id="6.1.1.20"/>
    </reaction>
</comment>
<evidence type="ECO:0000259" key="14">
    <source>
        <dbReference type="PROSITE" id="PS50862"/>
    </source>
</evidence>
<dbReference type="CDD" id="cd00496">
    <property type="entry name" value="PheRS_alpha_core"/>
    <property type="match status" value="1"/>
</dbReference>
<dbReference type="HAMAP" id="MF_00281">
    <property type="entry name" value="Phe_tRNA_synth_alpha1"/>
    <property type="match status" value="1"/>
</dbReference>
<evidence type="ECO:0000256" key="12">
    <source>
        <dbReference type="ARBA" id="ARBA00049255"/>
    </source>
</evidence>
<comment type="cofactor">
    <cofactor evidence="13">
        <name>Mg(2+)</name>
        <dbReference type="ChEBI" id="CHEBI:18420"/>
    </cofactor>
    <text evidence="13">Binds 2 magnesium ions per tetramer.</text>
</comment>
<evidence type="ECO:0000256" key="4">
    <source>
        <dbReference type="ARBA" id="ARBA00022490"/>
    </source>
</evidence>
<evidence type="ECO:0000256" key="11">
    <source>
        <dbReference type="ARBA" id="ARBA00023146"/>
    </source>
</evidence>
<name>A0ABS0T751_9STAP</name>
<evidence type="ECO:0000256" key="6">
    <source>
        <dbReference type="ARBA" id="ARBA00022723"/>
    </source>
</evidence>
<dbReference type="Proteomes" id="UP000751852">
    <property type="component" value="Unassembled WGS sequence"/>
</dbReference>
<evidence type="ECO:0000256" key="13">
    <source>
        <dbReference type="HAMAP-Rule" id="MF_00281"/>
    </source>
</evidence>
<dbReference type="PANTHER" id="PTHR11538">
    <property type="entry name" value="PHENYLALANYL-TRNA SYNTHETASE"/>
    <property type="match status" value="1"/>
</dbReference>
<keyword evidence="10 13" id="KW-0648">Protein biosynthesis</keyword>
<keyword evidence="11 13" id="KW-0030">Aminoacyl-tRNA synthetase</keyword>
<dbReference type="InterPro" id="IPR045864">
    <property type="entry name" value="aa-tRNA-synth_II/BPL/LPL"/>
</dbReference>
<dbReference type="Gene3D" id="3.30.930.10">
    <property type="entry name" value="Bira Bifunctional Protein, Domain 2"/>
    <property type="match status" value="1"/>
</dbReference>
<evidence type="ECO:0000256" key="2">
    <source>
        <dbReference type="ARBA" id="ARBA00010207"/>
    </source>
</evidence>
<protein>
    <recommendedName>
        <fullName evidence="13">Phenylalanine--tRNA ligase alpha subunit</fullName>
        <ecNumber evidence="13">6.1.1.20</ecNumber>
    </recommendedName>
    <alternativeName>
        <fullName evidence="13">Phenylalanyl-tRNA synthetase alpha subunit</fullName>
        <shortName evidence="13">PheRS</shortName>
    </alternativeName>
</protein>
<sequence>MAQNEEMANIQQQALIDANEAQDEKALQDVKVKYLGKKGLVTGLMKHMKDLPKEEKPAYGQQVNEVRQAIESVIGERQQLLAEARLNQQLAEESIDVTLPARPMANGAKHPLTRTVEEIEDLFLGLGYEIVTGYEVEKDYYNFEALNLPKSHPARDMQDSFYISEDTLLRTHTSPVQARTMEQRNGKGPVKIVCPGKVYRRDSDDATHSHQFTQIEGLVVDENIKMSDLKGTLELLAKSLFGEDREIRLRPSYFPFTEPSVEVDVSCFKCKGKGCNVCKHTGWIEILGAGMVHPNVLEMAGFDPNQYSGFAFGMGPDRIAMLKYGIEDIRHFYTNDVRFLDQFKAVEDRGEDNANL</sequence>
<dbReference type="Pfam" id="PF01409">
    <property type="entry name" value="tRNA-synt_2d"/>
    <property type="match status" value="1"/>
</dbReference>
<feature type="domain" description="Aminoacyl-transfer RNA synthetases class-II family profile" evidence="14">
    <location>
        <begin position="119"/>
        <end position="322"/>
    </location>
</feature>
<dbReference type="InterPro" id="IPR004529">
    <property type="entry name" value="Phe-tRNA-synth_IIc_asu"/>
</dbReference>
<comment type="subcellular location">
    <subcellularLocation>
        <location evidence="1 13">Cytoplasm</location>
    </subcellularLocation>
</comment>
<evidence type="ECO:0000256" key="5">
    <source>
        <dbReference type="ARBA" id="ARBA00022598"/>
    </source>
</evidence>
<proteinExistence type="inferred from homology"/>
<evidence type="ECO:0000256" key="10">
    <source>
        <dbReference type="ARBA" id="ARBA00022917"/>
    </source>
</evidence>
<evidence type="ECO:0000256" key="7">
    <source>
        <dbReference type="ARBA" id="ARBA00022741"/>
    </source>
</evidence>
<evidence type="ECO:0000256" key="8">
    <source>
        <dbReference type="ARBA" id="ARBA00022840"/>
    </source>
</evidence>
<dbReference type="PROSITE" id="PS50862">
    <property type="entry name" value="AA_TRNA_LIGASE_II"/>
    <property type="match status" value="1"/>
</dbReference>
<keyword evidence="9 13" id="KW-0460">Magnesium</keyword>
<keyword evidence="5 13" id="KW-0436">Ligase</keyword>
<evidence type="ECO:0000313" key="16">
    <source>
        <dbReference type="Proteomes" id="UP000751852"/>
    </source>
</evidence>
<dbReference type="InterPro" id="IPR010978">
    <property type="entry name" value="tRNA-bd_arm"/>
</dbReference>
<keyword evidence="4 13" id="KW-0963">Cytoplasm</keyword>
<reference evidence="15 16" key="1">
    <citation type="submission" date="2020-04" db="EMBL/GenBank/DDBJ databases">
        <title>Staphylococcus species from domestic dog.</title>
        <authorList>
            <person name="Paterson G.K."/>
        </authorList>
    </citation>
    <scope>NUCLEOTIDE SEQUENCE [LARGE SCALE GENOMIC DNA]</scope>
    <source>
        <strain evidence="15 16">H16/1A</strain>
    </source>
</reference>
<comment type="caution">
    <text evidence="15">The sequence shown here is derived from an EMBL/GenBank/DDBJ whole genome shotgun (WGS) entry which is preliminary data.</text>
</comment>
<dbReference type="SUPFAM" id="SSF55681">
    <property type="entry name" value="Class II aaRS and biotin synthetases"/>
    <property type="match status" value="1"/>
</dbReference>
<keyword evidence="8 13" id="KW-0067">ATP-binding</keyword>
<dbReference type="InterPro" id="IPR022911">
    <property type="entry name" value="Phe_tRNA_ligase_alpha1_bac"/>
</dbReference>
<dbReference type="EMBL" id="JABANU010000005">
    <property type="protein sequence ID" value="MBI5974502.1"/>
    <property type="molecule type" value="Genomic_DNA"/>
</dbReference>
<evidence type="ECO:0000313" key="15">
    <source>
        <dbReference type="EMBL" id="MBI5974502.1"/>
    </source>
</evidence>